<keyword evidence="2" id="KW-1133">Transmembrane helix</keyword>
<dbReference type="EMBL" id="JBBPBN010000022">
    <property type="protein sequence ID" value="KAK9011862.1"/>
    <property type="molecule type" value="Genomic_DNA"/>
</dbReference>
<keyword evidence="2" id="KW-0812">Transmembrane</keyword>
<organism evidence="3 4">
    <name type="scientific">Hibiscus sabdariffa</name>
    <name type="common">roselle</name>
    <dbReference type="NCBI Taxonomy" id="183260"/>
    <lineage>
        <taxon>Eukaryota</taxon>
        <taxon>Viridiplantae</taxon>
        <taxon>Streptophyta</taxon>
        <taxon>Embryophyta</taxon>
        <taxon>Tracheophyta</taxon>
        <taxon>Spermatophyta</taxon>
        <taxon>Magnoliopsida</taxon>
        <taxon>eudicotyledons</taxon>
        <taxon>Gunneridae</taxon>
        <taxon>Pentapetalae</taxon>
        <taxon>rosids</taxon>
        <taxon>malvids</taxon>
        <taxon>Malvales</taxon>
        <taxon>Malvaceae</taxon>
        <taxon>Malvoideae</taxon>
        <taxon>Hibiscus</taxon>
    </lineage>
</organism>
<proteinExistence type="predicted"/>
<evidence type="ECO:0000313" key="3">
    <source>
        <dbReference type="EMBL" id="KAK9011862.1"/>
    </source>
</evidence>
<feature type="compositionally biased region" description="Basic and acidic residues" evidence="1">
    <location>
        <begin position="48"/>
        <end position="62"/>
    </location>
</feature>
<reference evidence="3 4" key="1">
    <citation type="journal article" date="2024" name="G3 (Bethesda)">
        <title>Genome assembly of Hibiscus sabdariffa L. provides insights into metabolisms of medicinal natural products.</title>
        <authorList>
            <person name="Kim T."/>
        </authorList>
    </citation>
    <scope>NUCLEOTIDE SEQUENCE [LARGE SCALE GENOMIC DNA]</scope>
    <source>
        <strain evidence="3">TK-2024</strain>
        <tissue evidence="3">Old leaves</tissue>
    </source>
</reference>
<evidence type="ECO:0000313" key="4">
    <source>
        <dbReference type="Proteomes" id="UP001396334"/>
    </source>
</evidence>
<evidence type="ECO:0000256" key="2">
    <source>
        <dbReference type="SAM" id="Phobius"/>
    </source>
</evidence>
<gene>
    <name evidence="3" type="ORF">V6N11_039938</name>
</gene>
<feature type="compositionally biased region" description="Polar residues" evidence="1">
    <location>
        <begin position="63"/>
        <end position="77"/>
    </location>
</feature>
<feature type="transmembrane region" description="Helical" evidence="2">
    <location>
        <begin position="167"/>
        <end position="187"/>
    </location>
</feature>
<feature type="region of interest" description="Disordered" evidence="1">
    <location>
        <begin position="48"/>
        <end position="90"/>
    </location>
</feature>
<sequence length="210" mass="23851">MTREQTGKHEKEKSKYIASNWLNIFNGSKVEELVTGTIINKMLAGESHRPSGIKDMEYHDNGGHSQKTCFTKPTKSSSSKEDETQRPRARGIEWKLMKKSSIESRENFNALQQGDIATAKALNATTRTQYLKDLTENLIRSNPKKDQNCLANRKEEFKGKEKKSHGFNILCLHFCFLFAVFCSVLNLPLTMLIKDEPGIAPQSHHSHEQA</sequence>
<keyword evidence="2" id="KW-0472">Membrane</keyword>
<comment type="caution">
    <text evidence="3">The sequence shown here is derived from an EMBL/GenBank/DDBJ whole genome shotgun (WGS) entry which is preliminary data.</text>
</comment>
<dbReference type="Proteomes" id="UP001396334">
    <property type="component" value="Unassembled WGS sequence"/>
</dbReference>
<feature type="compositionally biased region" description="Basic and acidic residues" evidence="1">
    <location>
        <begin position="78"/>
        <end position="90"/>
    </location>
</feature>
<protein>
    <submittedName>
        <fullName evidence="3">Uncharacterized protein</fullName>
    </submittedName>
</protein>
<keyword evidence="4" id="KW-1185">Reference proteome</keyword>
<name>A0ABR2RFZ8_9ROSI</name>
<accession>A0ABR2RFZ8</accession>
<evidence type="ECO:0000256" key="1">
    <source>
        <dbReference type="SAM" id="MobiDB-lite"/>
    </source>
</evidence>